<dbReference type="OrthoDB" id="9783887at2"/>
<dbReference type="eggNOG" id="COG0809">
    <property type="taxonomic scope" value="Bacteria"/>
</dbReference>
<keyword evidence="4" id="KW-0671">Queuosine biosynthesis</keyword>
<dbReference type="PANTHER" id="PTHR30307">
    <property type="entry name" value="S-ADENOSYLMETHIONINE:TRNA RIBOSYLTRANSFERASE-ISOMERASE"/>
    <property type="match status" value="1"/>
</dbReference>
<evidence type="ECO:0000313" key="5">
    <source>
        <dbReference type="EMBL" id="KDN20180.1"/>
    </source>
</evidence>
<evidence type="ECO:0000313" key="6">
    <source>
        <dbReference type="Proteomes" id="UP000027345"/>
    </source>
</evidence>
<organism evidence="5 6">
    <name type="scientific">Amycolatopsis rifamycinica</name>
    <dbReference type="NCBI Taxonomy" id="287986"/>
    <lineage>
        <taxon>Bacteria</taxon>
        <taxon>Bacillati</taxon>
        <taxon>Actinomycetota</taxon>
        <taxon>Actinomycetes</taxon>
        <taxon>Pseudonocardiales</taxon>
        <taxon>Pseudonocardiaceae</taxon>
        <taxon>Amycolatopsis</taxon>
    </lineage>
</organism>
<dbReference type="RefSeq" id="WP_043782882.1">
    <property type="nucleotide sequence ID" value="NZ_JMQI01000045.1"/>
</dbReference>
<dbReference type="Gene3D" id="2.40.10.240">
    <property type="entry name" value="QueA-like"/>
    <property type="match status" value="1"/>
</dbReference>
<dbReference type="Proteomes" id="UP000027345">
    <property type="component" value="Unassembled WGS sequence"/>
</dbReference>
<evidence type="ECO:0000256" key="4">
    <source>
        <dbReference type="ARBA" id="ARBA00022785"/>
    </source>
</evidence>
<reference evidence="5 6" key="1">
    <citation type="submission" date="2014-05" db="EMBL/GenBank/DDBJ databases">
        <title>Draft genome sequence of Amycolatopsis rifamycinica DSM 46095.</title>
        <authorList>
            <person name="Lal R."/>
            <person name="Saxena A."/>
            <person name="Kumari R."/>
            <person name="Mukherjee U."/>
            <person name="Singh P."/>
            <person name="Sangwan N."/>
            <person name="Mahato N.K."/>
        </authorList>
    </citation>
    <scope>NUCLEOTIDE SEQUENCE [LARGE SCALE GENOMIC DNA]</scope>
    <source>
        <strain evidence="5 6">DSM 46095</strain>
    </source>
</reference>
<dbReference type="GO" id="GO:0008616">
    <property type="term" value="P:tRNA queuosine(34) biosynthetic process"/>
    <property type="evidence" value="ECO:0007669"/>
    <property type="project" value="UniProtKB-KW"/>
</dbReference>
<sequence>MNVRFDLPPELSASAPPEARGLSRDEVRLLVASPSGVHHTAFGSLGDHLRPGDLLVVNTSGTLPAAVDARRAGHPIVVHFATALDDGSWIVELRAPGGPLLDGRPGERLSLAAGASLTLLAPATPGAARLWRAEVPVDVPGFLAAHGRPIRYGYVPRAWPLADYQTVFAREPGSAEMPSAARPFTPELVTRLVTDGVLVAPLVLHTGVSSPEAAEPPQAERFRVPATTAALVSWARTRGGRVIAVGTTAARALESSAPDGEVRAAEGWTELVLGPDRPARVVDGIVTGLHAPEASHLLLLEAVAGAPVVQRAYEAAVAERYLWHEFGDVSLLLRH</sequence>
<keyword evidence="3" id="KW-0949">S-adenosyl-L-methionine</keyword>
<dbReference type="PANTHER" id="PTHR30307:SF0">
    <property type="entry name" value="S-ADENOSYLMETHIONINE:TRNA RIBOSYLTRANSFERASE-ISOMERASE"/>
    <property type="match status" value="1"/>
</dbReference>
<dbReference type="InterPro" id="IPR042119">
    <property type="entry name" value="QueA_dom2"/>
</dbReference>
<evidence type="ECO:0000256" key="1">
    <source>
        <dbReference type="ARBA" id="ARBA00022490"/>
    </source>
</evidence>
<gene>
    <name evidence="5" type="ORF">DV20_21465</name>
</gene>
<dbReference type="AlphaFoldDB" id="A0A066TZE6"/>
<dbReference type="InterPro" id="IPR042118">
    <property type="entry name" value="QueA_dom1"/>
</dbReference>
<dbReference type="GO" id="GO:0051075">
    <property type="term" value="F:S-adenosylmethionine:tRNA ribosyltransferase-isomerase activity"/>
    <property type="evidence" value="ECO:0007669"/>
    <property type="project" value="TreeGrafter"/>
</dbReference>
<dbReference type="SUPFAM" id="SSF111337">
    <property type="entry name" value="QueA-like"/>
    <property type="match status" value="1"/>
</dbReference>
<dbReference type="STRING" id="287986.DV20_21465"/>
<comment type="caution">
    <text evidence="5">The sequence shown here is derived from an EMBL/GenBank/DDBJ whole genome shotgun (WGS) entry which is preliminary data.</text>
</comment>
<name>A0A066TZE6_9PSEU</name>
<dbReference type="InterPro" id="IPR003699">
    <property type="entry name" value="QueA"/>
</dbReference>
<keyword evidence="2" id="KW-0808">Transferase</keyword>
<keyword evidence="6" id="KW-1185">Reference proteome</keyword>
<evidence type="ECO:0000256" key="2">
    <source>
        <dbReference type="ARBA" id="ARBA00022679"/>
    </source>
</evidence>
<evidence type="ECO:0000256" key="3">
    <source>
        <dbReference type="ARBA" id="ARBA00022691"/>
    </source>
</evidence>
<dbReference type="InterPro" id="IPR036100">
    <property type="entry name" value="QueA_sf"/>
</dbReference>
<protein>
    <submittedName>
        <fullName evidence="5">Queuosine biosynthesis protein</fullName>
    </submittedName>
</protein>
<dbReference type="EMBL" id="JMQI01000045">
    <property type="protein sequence ID" value="KDN20180.1"/>
    <property type="molecule type" value="Genomic_DNA"/>
</dbReference>
<proteinExistence type="predicted"/>
<accession>A0A066TZE6</accession>
<keyword evidence="1" id="KW-0963">Cytoplasm</keyword>
<dbReference type="Gene3D" id="3.40.1780.10">
    <property type="entry name" value="QueA-like"/>
    <property type="match status" value="1"/>
</dbReference>
<dbReference type="Pfam" id="PF02547">
    <property type="entry name" value="Queuosine_synth"/>
    <property type="match status" value="1"/>
</dbReference>